<name>A0A7S4F6I3_CHRCT</name>
<dbReference type="Pfam" id="PF25325">
    <property type="entry name" value="EF-hand_EFHB_C"/>
    <property type="match status" value="1"/>
</dbReference>
<dbReference type="GO" id="GO:0005856">
    <property type="term" value="C:cytoskeleton"/>
    <property type="evidence" value="ECO:0007669"/>
    <property type="project" value="UniProtKB-SubCell"/>
</dbReference>
<evidence type="ECO:0000256" key="1">
    <source>
        <dbReference type="ARBA" id="ARBA00004245"/>
    </source>
</evidence>
<proteinExistence type="predicted"/>
<keyword evidence="2" id="KW-0963">Cytoplasm</keyword>
<accession>A0A7S4F6I3</accession>
<feature type="region of interest" description="Disordered" evidence="5">
    <location>
        <begin position="1"/>
        <end position="74"/>
    </location>
</feature>
<evidence type="ECO:0000256" key="5">
    <source>
        <dbReference type="SAM" id="MobiDB-lite"/>
    </source>
</evidence>
<comment type="subcellular location">
    <subcellularLocation>
        <location evidence="1">Cytoplasm</location>
        <location evidence="1">Cytoskeleton</location>
    </subcellularLocation>
</comment>
<reference evidence="7" key="1">
    <citation type="submission" date="2021-01" db="EMBL/GenBank/DDBJ databases">
        <authorList>
            <person name="Corre E."/>
            <person name="Pelletier E."/>
            <person name="Niang G."/>
            <person name="Scheremetjew M."/>
            <person name="Finn R."/>
            <person name="Kale V."/>
            <person name="Holt S."/>
            <person name="Cochrane G."/>
            <person name="Meng A."/>
            <person name="Brown T."/>
            <person name="Cohen L."/>
        </authorList>
    </citation>
    <scope>NUCLEOTIDE SEQUENCE</scope>
    <source>
        <strain evidence="7">CCMP645</strain>
    </source>
</reference>
<keyword evidence="4" id="KW-0206">Cytoskeleton</keyword>
<evidence type="ECO:0000313" key="7">
    <source>
        <dbReference type="EMBL" id="CAE0775037.1"/>
    </source>
</evidence>
<dbReference type="AlphaFoldDB" id="A0A7S4F6I3"/>
<evidence type="ECO:0000259" key="6">
    <source>
        <dbReference type="Pfam" id="PF25325"/>
    </source>
</evidence>
<organism evidence="7">
    <name type="scientific">Chrysotila carterae</name>
    <name type="common">Marine alga</name>
    <name type="synonym">Syracosphaera carterae</name>
    <dbReference type="NCBI Taxonomy" id="13221"/>
    <lineage>
        <taxon>Eukaryota</taxon>
        <taxon>Haptista</taxon>
        <taxon>Haptophyta</taxon>
        <taxon>Prymnesiophyceae</taxon>
        <taxon>Isochrysidales</taxon>
        <taxon>Isochrysidaceae</taxon>
        <taxon>Chrysotila</taxon>
    </lineage>
</organism>
<keyword evidence="3" id="KW-0677">Repeat</keyword>
<dbReference type="InterPro" id="IPR040193">
    <property type="entry name" value="EFHC1/EFHC2/EFHB"/>
</dbReference>
<gene>
    <name evidence="7" type="ORF">PCAR00345_LOCUS27671</name>
</gene>
<feature type="domain" description="EFHB C-terminal EF-hand" evidence="6">
    <location>
        <begin position="378"/>
        <end position="446"/>
    </location>
</feature>
<dbReference type="PANTHER" id="PTHR12086">
    <property type="entry name" value="EF-HAND DOMAIN C-TERMINAL CONTAINING PROTEIN"/>
    <property type="match status" value="1"/>
</dbReference>
<evidence type="ECO:0000256" key="2">
    <source>
        <dbReference type="ARBA" id="ARBA00022490"/>
    </source>
</evidence>
<dbReference type="EMBL" id="HBIZ01043286">
    <property type="protein sequence ID" value="CAE0775037.1"/>
    <property type="molecule type" value="Transcribed_RNA"/>
</dbReference>
<evidence type="ECO:0000256" key="3">
    <source>
        <dbReference type="ARBA" id="ARBA00022737"/>
    </source>
</evidence>
<protein>
    <recommendedName>
        <fullName evidence="6">EFHB C-terminal EF-hand domain-containing protein</fullName>
    </recommendedName>
</protein>
<dbReference type="InterPro" id="IPR057428">
    <property type="entry name" value="EFHB_EF-hand_C"/>
</dbReference>
<evidence type="ECO:0000256" key="4">
    <source>
        <dbReference type="ARBA" id="ARBA00023212"/>
    </source>
</evidence>
<feature type="region of interest" description="Disordered" evidence="5">
    <location>
        <begin position="281"/>
        <end position="306"/>
    </location>
</feature>
<sequence length="448" mass="49309">MDMSSTLRKPDGGGAGYSNLSFLGPPGLAAPRDNAPGLPSAGLTEGFPSYQKPGVPREESAEMTLKPNYYNPAPPTPDYMKRWRKDTTPGKVILHPGVHDDKNHEQLDVYGRPEPVGVKVHEVLDVAPKSEIAEKRIEKKEAIYLSHKREPLGKPYKRGHALPNELLQSGFGTPTPQDVSGDASKELLHPPETLHDPHEHQMYVRSHANFAPGEQRHRGYSWVDKNGQIDPARYSFGADVKPRELNGVARTLNPSIDGQGREQLVVPKRLEEFREVNGEPLGKPKYLGHAKHTPSDHVFGTPSQRGPEWGVRECMANYSAEEQQPDPDLGISVRPGWRNSADADRVFGTPTIRSDIRAPGLKSVADHQNYGDEVPAGALLYPSRFIDSGISGKDFLEARSKEEIAEIFTAAGENIDEDHIAAIFSQAATLDPKGRVSIESFRRTLNGS</sequence>
<dbReference type="PANTHER" id="PTHR12086:SF12">
    <property type="entry name" value="EF-HAND DOMAIN-CONTAINING FAMILY MEMBER B"/>
    <property type="match status" value="1"/>
</dbReference>